<dbReference type="InterPro" id="IPR012340">
    <property type="entry name" value="NA-bd_OB-fold"/>
</dbReference>
<protein>
    <submittedName>
        <fullName evidence="8">BRCA2 repeat</fullName>
    </submittedName>
</protein>
<feature type="compositionally biased region" description="Basic and acidic residues" evidence="6">
    <location>
        <begin position="22"/>
        <end position="36"/>
    </location>
</feature>
<feature type="region of interest" description="Disordered" evidence="6">
    <location>
        <begin position="366"/>
        <end position="389"/>
    </location>
</feature>
<dbReference type="InterPro" id="IPR015252">
    <property type="entry name" value="BRCA2_hlx"/>
</dbReference>
<dbReference type="Gene3D" id="6.10.70.10">
    <property type="match status" value="1"/>
</dbReference>
<comment type="caution">
    <text evidence="8">The sequence shown here is derived from an EMBL/GenBank/DDBJ whole genome shotgun (WGS) entry which is preliminary data.</text>
</comment>
<keyword evidence="2" id="KW-0227">DNA damage</keyword>
<keyword evidence="3" id="KW-0238">DNA-binding</keyword>
<reference evidence="8 9" key="1">
    <citation type="submission" date="2023-12" db="EMBL/GenBank/DDBJ databases">
        <title>A high-quality genome assembly for Dillenia turbinata (Dilleniales).</title>
        <authorList>
            <person name="Chanderbali A."/>
        </authorList>
    </citation>
    <scope>NUCLEOTIDE SEQUENCE [LARGE SCALE GENOMIC DNA]</scope>
    <source>
        <strain evidence="8">LSX21</strain>
        <tissue evidence="8">Leaf</tissue>
    </source>
</reference>
<dbReference type="PROSITE" id="PS50138">
    <property type="entry name" value="BRCA2_REPEAT"/>
    <property type="match status" value="1"/>
</dbReference>
<feature type="domain" description="Tower" evidence="7">
    <location>
        <begin position="781"/>
        <end position="822"/>
    </location>
</feature>
<dbReference type="GO" id="GO:0003677">
    <property type="term" value="F:DNA binding"/>
    <property type="evidence" value="ECO:0007669"/>
    <property type="project" value="UniProtKB-KW"/>
</dbReference>
<keyword evidence="5" id="KW-0234">DNA repair</keyword>
<dbReference type="GO" id="GO:0000724">
    <property type="term" value="P:double-strand break repair via homologous recombination"/>
    <property type="evidence" value="ECO:0007669"/>
    <property type="project" value="InterPro"/>
</dbReference>
<dbReference type="SMART" id="SM01341">
    <property type="entry name" value="Tower"/>
    <property type="match status" value="1"/>
</dbReference>
<gene>
    <name evidence="8" type="ORF">RJ641_028578</name>
</gene>
<evidence type="ECO:0000256" key="3">
    <source>
        <dbReference type="ARBA" id="ARBA00023125"/>
    </source>
</evidence>
<evidence type="ECO:0000259" key="7">
    <source>
        <dbReference type="SMART" id="SM01341"/>
    </source>
</evidence>
<dbReference type="SUPFAM" id="SSF81878">
    <property type="entry name" value="BRCA2 tower domain"/>
    <property type="match status" value="1"/>
</dbReference>
<keyword evidence="1" id="KW-0677">Repeat</keyword>
<dbReference type="Pfam" id="PF00634">
    <property type="entry name" value="BRCA2"/>
    <property type="match status" value="2"/>
</dbReference>
<dbReference type="PANTHER" id="PTHR11289:SF0">
    <property type="entry name" value="BREAST CANCER TYPE 2 SUSCEPTIBILITY PROTEIN"/>
    <property type="match status" value="1"/>
</dbReference>
<evidence type="ECO:0000256" key="1">
    <source>
        <dbReference type="ARBA" id="ARBA00022737"/>
    </source>
</evidence>
<dbReference type="SUPFAM" id="SSF81872">
    <property type="entry name" value="BRCA2 helical domain"/>
    <property type="match status" value="1"/>
</dbReference>
<dbReference type="GO" id="GO:0006355">
    <property type="term" value="P:regulation of DNA-templated transcription"/>
    <property type="evidence" value="ECO:0007669"/>
    <property type="project" value="TreeGrafter"/>
</dbReference>
<keyword evidence="9" id="KW-1185">Reference proteome</keyword>
<dbReference type="InterPro" id="IPR015525">
    <property type="entry name" value="BRCA2"/>
</dbReference>
<dbReference type="Proteomes" id="UP001370490">
    <property type="component" value="Unassembled WGS sequence"/>
</dbReference>
<evidence type="ECO:0000313" key="9">
    <source>
        <dbReference type="Proteomes" id="UP001370490"/>
    </source>
</evidence>
<dbReference type="InterPro" id="IPR036315">
    <property type="entry name" value="BRCA2_hlx_sf"/>
</dbReference>
<name>A0AAN8ZMG3_9MAGN</name>
<keyword evidence="4" id="KW-0233">DNA recombination</keyword>
<evidence type="ECO:0000313" key="8">
    <source>
        <dbReference type="EMBL" id="KAK6943201.1"/>
    </source>
</evidence>
<feature type="region of interest" description="Disordered" evidence="6">
    <location>
        <begin position="16"/>
        <end position="43"/>
    </location>
</feature>
<proteinExistence type="predicted"/>
<dbReference type="InterPro" id="IPR002093">
    <property type="entry name" value="BRCA2_repeat"/>
</dbReference>
<evidence type="ECO:0000256" key="2">
    <source>
        <dbReference type="ARBA" id="ARBA00022763"/>
    </source>
</evidence>
<evidence type="ECO:0000256" key="5">
    <source>
        <dbReference type="ARBA" id="ARBA00023204"/>
    </source>
</evidence>
<dbReference type="Gene3D" id="2.40.50.140">
    <property type="entry name" value="Nucleic acid-binding proteins"/>
    <property type="match status" value="1"/>
</dbReference>
<dbReference type="Pfam" id="PF09169">
    <property type="entry name" value="BRCA-2_helical"/>
    <property type="match status" value="1"/>
</dbReference>
<dbReference type="EMBL" id="JBAMMX010000004">
    <property type="protein sequence ID" value="KAK6943201.1"/>
    <property type="molecule type" value="Genomic_DNA"/>
</dbReference>
<dbReference type="InterPro" id="IPR015187">
    <property type="entry name" value="BRCA2_OB_1"/>
</dbReference>
<dbReference type="Pfam" id="PF09103">
    <property type="entry name" value="BRCA-2_OB1"/>
    <property type="match status" value="1"/>
</dbReference>
<accession>A0AAN8ZMG3</accession>
<dbReference type="InterPro" id="IPR015205">
    <property type="entry name" value="Tower_dom"/>
</dbReference>
<organism evidence="8 9">
    <name type="scientific">Dillenia turbinata</name>
    <dbReference type="NCBI Taxonomy" id="194707"/>
    <lineage>
        <taxon>Eukaryota</taxon>
        <taxon>Viridiplantae</taxon>
        <taxon>Streptophyta</taxon>
        <taxon>Embryophyta</taxon>
        <taxon>Tracheophyta</taxon>
        <taxon>Spermatophyta</taxon>
        <taxon>Magnoliopsida</taxon>
        <taxon>eudicotyledons</taxon>
        <taxon>Gunneridae</taxon>
        <taxon>Pentapetalae</taxon>
        <taxon>Dilleniales</taxon>
        <taxon>Dilleniaceae</taxon>
        <taxon>Dillenia</taxon>
    </lineage>
</organism>
<dbReference type="SUPFAM" id="SSF50249">
    <property type="entry name" value="Nucleic acid-binding proteins"/>
    <property type="match status" value="1"/>
</dbReference>
<sequence>MSTWQLLSDAGNAFRWESSGNETHKRTRIDYPHERISNSPPLPSMEDLLFQGSTRIFGGGFESGPMFKTGSGKPVALKQSTLERALSVLGCDDDDDGRSAGCPRNFGSGFEIGPMFKTPVALKQSSLERALSVLGCDDDDGRSAGQFHTRDNGGSFTDSLFQTGSGKRVNISSAGLVRAKTLLGLDETDRLENGQNILTKDESEPLGFESCAESSGVKAAFTSKISLLAQSHSKKETLGALKPFGTCDSSVLKLPPIKFNTAGGRSISVSRDALQRARSLLGDPELGTFPCDEDVVTPLPSNIHEKRSNTLLKSKKITLRHSQNGLTSGKSPSKGFISPLRSLDISKSIGSTNLIKKFDAEYISDGGSCRSKRDVSDMPDSVEKRTHATSKVRENSLMDCSGIGIDSLKRISGGPLVDISNNIGTAQANRNHVTGDKKRLGMNISVSPFKRPRNSRFSAPLSAKFSTVTTGPSCSVHEEPHGEQRISTRDPFRVSKVYVKEFFGLPKLCQETMHHLPEHIRNMTPESAQKYIFFHGSDDGIGIEAFCHLLTQFGGSNQFASKEWVANHYKWTVWKLACYERCYSARCIGKFLTVFNVLDQLKYRLTISSHRYEREVNHGHRSAIKRILEGDASPSSEVVLCVSAIHSEFDPSNGCYGAALNGNENRAAKIEVTDGWYSIDALLDALLTKQLAARRLFIGQKLRILGAQLCGWAGPVSPLEVSRTASLVLHINGTYRAHWADRLGFCKVAGPPLALRCIKSAGGPVPRTLVGVARIYPVLYRERLSIGGSIVRSERMENRMAQLYNQRRSAIVEGVVSDFQRTGKMCTFIDSDSEEGAKIFRQLETAAEPEMLMAEMSSEQLASFTNYQAKLEASFESLGWDI</sequence>
<evidence type="ECO:0000256" key="4">
    <source>
        <dbReference type="ARBA" id="ARBA00023172"/>
    </source>
</evidence>
<dbReference type="CDD" id="cd04493">
    <property type="entry name" value="BRCA2DBD_OB1"/>
    <property type="match status" value="1"/>
</dbReference>
<dbReference type="FunFam" id="2.40.50.140:FF:000262">
    <property type="entry name" value="Protein BREAST CANCER SUSCEPTIBILITY 2 homolog B"/>
    <property type="match status" value="1"/>
</dbReference>
<dbReference type="AlphaFoldDB" id="A0AAN8ZMG3"/>
<evidence type="ECO:0000256" key="6">
    <source>
        <dbReference type="SAM" id="MobiDB-lite"/>
    </source>
</evidence>
<feature type="compositionally biased region" description="Basic and acidic residues" evidence="6">
    <location>
        <begin position="371"/>
        <end position="389"/>
    </location>
</feature>
<dbReference type="PANTHER" id="PTHR11289">
    <property type="entry name" value="BREAST CANCER TYPE 2 SUSCEPTIBILITY PROTEIN BRCA2"/>
    <property type="match status" value="1"/>
</dbReference>